<dbReference type="PANTHER" id="PTHR19134:SF449">
    <property type="entry name" value="TYROSINE-PROTEIN PHOSPHATASE 1"/>
    <property type="match status" value="1"/>
</dbReference>
<evidence type="ECO:0000259" key="2">
    <source>
        <dbReference type="PROSITE" id="PS50056"/>
    </source>
</evidence>
<name>A0A443S0L7_9ACAR</name>
<dbReference type="Proteomes" id="UP000288716">
    <property type="component" value="Unassembled WGS sequence"/>
</dbReference>
<dbReference type="PROSITE" id="PS50055">
    <property type="entry name" value="TYR_PHOSPHATASE_PTP"/>
    <property type="match status" value="1"/>
</dbReference>
<dbReference type="InterPro" id="IPR000242">
    <property type="entry name" value="PTP_cat"/>
</dbReference>
<comment type="caution">
    <text evidence="3">The sequence shown here is derived from an EMBL/GenBank/DDBJ whole genome shotgun (WGS) entry which is preliminary data.</text>
</comment>
<accession>A0A443S0L7</accession>
<organism evidence="3 4">
    <name type="scientific">Leptotrombidium deliense</name>
    <dbReference type="NCBI Taxonomy" id="299467"/>
    <lineage>
        <taxon>Eukaryota</taxon>
        <taxon>Metazoa</taxon>
        <taxon>Ecdysozoa</taxon>
        <taxon>Arthropoda</taxon>
        <taxon>Chelicerata</taxon>
        <taxon>Arachnida</taxon>
        <taxon>Acari</taxon>
        <taxon>Acariformes</taxon>
        <taxon>Trombidiformes</taxon>
        <taxon>Prostigmata</taxon>
        <taxon>Anystina</taxon>
        <taxon>Parasitengona</taxon>
        <taxon>Trombiculoidea</taxon>
        <taxon>Trombiculidae</taxon>
        <taxon>Leptotrombidium</taxon>
    </lineage>
</organism>
<dbReference type="SMART" id="SM00404">
    <property type="entry name" value="PTPc_motif"/>
    <property type="match status" value="1"/>
</dbReference>
<dbReference type="PANTHER" id="PTHR19134">
    <property type="entry name" value="RECEPTOR-TYPE TYROSINE-PROTEIN PHOSPHATASE"/>
    <property type="match status" value="1"/>
</dbReference>
<keyword evidence="4" id="KW-1185">Reference proteome</keyword>
<dbReference type="GO" id="GO:0048666">
    <property type="term" value="P:neuron development"/>
    <property type="evidence" value="ECO:0007669"/>
    <property type="project" value="UniProtKB-ARBA"/>
</dbReference>
<dbReference type="SMART" id="SM00194">
    <property type="entry name" value="PTPc"/>
    <property type="match status" value="1"/>
</dbReference>
<dbReference type="InterPro" id="IPR003595">
    <property type="entry name" value="Tyr_Pase_cat"/>
</dbReference>
<dbReference type="Pfam" id="PF00102">
    <property type="entry name" value="Y_phosphatase"/>
    <property type="match status" value="1"/>
</dbReference>
<dbReference type="InterPro" id="IPR000387">
    <property type="entry name" value="Tyr_Pase_dom"/>
</dbReference>
<feature type="domain" description="Tyrosine specific protein phosphatases" evidence="2">
    <location>
        <begin position="166"/>
        <end position="241"/>
    </location>
</feature>
<dbReference type="GO" id="GO:0004725">
    <property type="term" value="F:protein tyrosine phosphatase activity"/>
    <property type="evidence" value="ECO:0007669"/>
    <property type="project" value="InterPro"/>
</dbReference>
<dbReference type="STRING" id="299467.A0A443S0L7"/>
<sequence length="252" mass="29265">MIKEFESVPHGQYYKWDIGEKNKQKHRMDFVKAYDHSRVVLKVFADDMESNDYINSNWVDGYDLPRKFIATQGPIPSTINDFWRMIVDTNTGTIVTVTKLVEKNAINAKNEGEKKFGNISVTTVKNEKLPDLDIRYYKVKQHENVQDVIHFHFLGWPAYGIPTHPNQLLQLIYKVRKSPNISPLRPIVVLCGLGIGRTGTFMLLLNMIEMAEKSGTVDIYKYFAKMRTQRMDTVTTLDQYKFVYKSIAHHVK</sequence>
<dbReference type="InterPro" id="IPR050348">
    <property type="entry name" value="Protein-Tyr_Phosphatase"/>
</dbReference>
<feature type="domain" description="Tyrosine-protein phosphatase" evidence="1">
    <location>
        <begin position="20"/>
        <end position="250"/>
    </location>
</feature>
<dbReference type="VEuPathDB" id="VectorBase:LDEU010971"/>
<protein>
    <submittedName>
        <fullName evidence="3">Uncharacterized protein</fullName>
    </submittedName>
</protein>
<dbReference type="PRINTS" id="PR00700">
    <property type="entry name" value="PRTYPHPHTASE"/>
</dbReference>
<evidence type="ECO:0000313" key="4">
    <source>
        <dbReference type="Proteomes" id="UP000288716"/>
    </source>
</evidence>
<dbReference type="InterPro" id="IPR029021">
    <property type="entry name" value="Prot-tyrosine_phosphatase-like"/>
</dbReference>
<evidence type="ECO:0000259" key="1">
    <source>
        <dbReference type="PROSITE" id="PS50055"/>
    </source>
</evidence>
<dbReference type="Gene3D" id="3.90.190.10">
    <property type="entry name" value="Protein tyrosine phosphatase superfamily"/>
    <property type="match status" value="1"/>
</dbReference>
<dbReference type="AlphaFoldDB" id="A0A443S0L7"/>
<dbReference type="PROSITE" id="PS50056">
    <property type="entry name" value="TYR_PHOSPHATASE_2"/>
    <property type="match status" value="1"/>
</dbReference>
<dbReference type="CDD" id="cd00047">
    <property type="entry name" value="PTPc"/>
    <property type="match status" value="1"/>
</dbReference>
<evidence type="ECO:0000313" key="3">
    <source>
        <dbReference type="EMBL" id="RWS21069.1"/>
    </source>
</evidence>
<gene>
    <name evidence="3" type="ORF">B4U80_04713</name>
</gene>
<dbReference type="EMBL" id="NCKV01013836">
    <property type="protein sequence ID" value="RWS21069.1"/>
    <property type="molecule type" value="Genomic_DNA"/>
</dbReference>
<reference evidence="3 4" key="1">
    <citation type="journal article" date="2018" name="Gigascience">
        <title>Genomes of trombidid mites reveal novel predicted allergens and laterally-transferred genes associated with secondary metabolism.</title>
        <authorList>
            <person name="Dong X."/>
            <person name="Chaisiri K."/>
            <person name="Xia D."/>
            <person name="Armstrong S.D."/>
            <person name="Fang Y."/>
            <person name="Donnelly M.J."/>
            <person name="Kadowaki T."/>
            <person name="McGarry J.W."/>
            <person name="Darby A.C."/>
            <person name="Makepeace B.L."/>
        </authorList>
    </citation>
    <scope>NUCLEOTIDE SEQUENCE [LARGE SCALE GENOMIC DNA]</scope>
    <source>
        <strain evidence="3">UoL-UT</strain>
    </source>
</reference>
<dbReference type="SUPFAM" id="SSF52799">
    <property type="entry name" value="(Phosphotyrosine protein) phosphatases II"/>
    <property type="match status" value="1"/>
</dbReference>
<proteinExistence type="predicted"/>
<dbReference type="OrthoDB" id="5854685at2759"/>